<gene>
    <name evidence="3" type="ORF">A2365_03105</name>
</gene>
<name>A0A1G2EQA5_9BACT</name>
<evidence type="ECO:0000259" key="2">
    <source>
        <dbReference type="PROSITE" id="PS51782"/>
    </source>
</evidence>
<accession>A0A1G2EQA5</accession>
<dbReference type="PANTHER" id="PTHR34700">
    <property type="entry name" value="POTASSIUM BINDING PROTEIN KBP"/>
    <property type="match status" value="1"/>
</dbReference>
<dbReference type="InterPro" id="IPR018392">
    <property type="entry name" value="LysM"/>
</dbReference>
<dbReference type="SMART" id="SM00257">
    <property type="entry name" value="LysM"/>
    <property type="match status" value="1"/>
</dbReference>
<dbReference type="InterPro" id="IPR036779">
    <property type="entry name" value="LysM_dom_sf"/>
</dbReference>
<feature type="domain" description="LysM" evidence="2">
    <location>
        <begin position="64"/>
        <end position="111"/>
    </location>
</feature>
<evidence type="ECO:0000313" key="4">
    <source>
        <dbReference type="Proteomes" id="UP000177740"/>
    </source>
</evidence>
<dbReference type="EMBL" id="MHMM01000006">
    <property type="protein sequence ID" value="OGZ27438.1"/>
    <property type="molecule type" value="Genomic_DNA"/>
</dbReference>
<evidence type="ECO:0000256" key="1">
    <source>
        <dbReference type="SAM" id="SignalP"/>
    </source>
</evidence>
<feature type="chain" id="PRO_5009582768" description="LysM domain-containing protein" evidence="1">
    <location>
        <begin position="25"/>
        <end position="200"/>
    </location>
</feature>
<reference evidence="3 4" key="1">
    <citation type="journal article" date="2016" name="Nat. Commun.">
        <title>Thousands of microbial genomes shed light on interconnected biogeochemical processes in an aquifer system.</title>
        <authorList>
            <person name="Anantharaman K."/>
            <person name="Brown C.T."/>
            <person name="Hug L.A."/>
            <person name="Sharon I."/>
            <person name="Castelle C.J."/>
            <person name="Probst A.J."/>
            <person name="Thomas B.C."/>
            <person name="Singh A."/>
            <person name="Wilkins M.J."/>
            <person name="Karaoz U."/>
            <person name="Brodie E.L."/>
            <person name="Williams K.H."/>
            <person name="Hubbard S.S."/>
            <person name="Banfield J.F."/>
        </authorList>
    </citation>
    <scope>NUCLEOTIDE SEQUENCE [LARGE SCALE GENOMIC DNA]</scope>
</reference>
<comment type="caution">
    <text evidence="3">The sequence shown here is derived from an EMBL/GenBank/DDBJ whole genome shotgun (WGS) entry which is preliminary data.</text>
</comment>
<dbReference type="SUPFAM" id="SSF54106">
    <property type="entry name" value="LysM domain"/>
    <property type="match status" value="1"/>
</dbReference>
<evidence type="ECO:0000313" key="3">
    <source>
        <dbReference type="EMBL" id="OGZ27438.1"/>
    </source>
</evidence>
<sequence length="200" mass="19891">MKNKIKKFALGLAVAGVVVVGAGAAVPTEAALFGSGDDTDLGDLIILDQLFSGGVFNGGTSTGRTVVVQPGDTLSGIAAVYLGNANLWPSIASQNNLANPDLIFPGQVLALPTAGIGSSEGIFNGGNNLGDLFILSELFGGGDILGGGDTDLGDLFILQSLFGNGTGNLFNGSNGGIFGGDLGQLIILNELFGGSGGIFD</sequence>
<dbReference type="PROSITE" id="PS51782">
    <property type="entry name" value="LYSM"/>
    <property type="match status" value="1"/>
</dbReference>
<dbReference type="CDD" id="cd00118">
    <property type="entry name" value="LysM"/>
    <property type="match status" value="1"/>
</dbReference>
<dbReference type="Pfam" id="PF01476">
    <property type="entry name" value="LysM"/>
    <property type="match status" value="1"/>
</dbReference>
<dbReference type="Gene3D" id="3.10.350.10">
    <property type="entry name" value="LysM domain"/>
    <property type="match status" value="1"/>
</dbReference>
<dbReference type="Proteomes" id="UP000177740">
    <property type="component" value="Unassembled WGS sequence"/>
</dbReference>
<organism evidence="3 4">
    <name type="scientific">Candidatus Nealsonbacteria bacterium RIFOXYB1_FULL_40_15</name>
    <dbReference type="NCBI Taxonomy" id="1801677"/>
    <lineage>
        <taxon>Bacteria</taxon>
        <taxon>Candidatus Nealsoniibacteriota</taxon>
    </lineage>
</organism>
<dbReference type="AlphaFoldDB" id="A0A1G2EQA5"/>
<keyword evidence="1" id="KW-0732">Signal</keyword>
<protein>
    <recommendedName>
        <fullName evidence="2">LysM domain-containing protein</fullName>
    </recommendedName>
</protein>
<feature type="signal peptide" evidence="1">
    <location>
        <begin position="1"/>
        <end position="24"/>
    </location>
</feature>
<dbReference type="PANTHER" id="PTHR34700:SF4">
    <property type="entry name" value="PHAGE-LIKE ELEMENT PBSX PROTEIN XKDP"/>
    <property type="match status" value="1"/>
</dbReference>
<proteinExistence type="predicted"/>
<dbReference type="InterPro" id="IPR052196">
    <property type="entry name" value="Bact_Kbp"/>
</dbReference>